<dbReference type="KEGG" id="nfa:NFA_55990"/>
<evidence type="ECO:0000313" key="2">
    <source>
        <dbReference type="Proteomes" id="UP000006820"/>
    </source>
</evidence>
<organism evidence="1 2">
    <name type="scientific">Nocardia farcinica (strain IFM 10152)</name>
    <dbReference type="NCBI Taxonomy" id="247156"/>
    <lineage>
        <taxon>Bacteria</taxon>
        <taxon>Bacillati</taxon>
        <taxon>Actinomycetota</taxon>
        <taxon>Actinomycetes</taxon>
        <taxon>Mycobacteriales</taxon>
        <taxon>Nocardiaceae</taxon>
        <taxon>Nocardia</taxon>
    </lineage>
</organism>
<accession>Q5YMZ0</accession>
<gene>
    <name evidence="1" type="ordered locus">NFA_55990</name>
</gene>
<dbReference type="Proteomes" id="UP000006820">
    <property type="component" value="Chromosome"/>
</dbReference>
<dbReference type="EMBL" id="AP006618">
    <property type="protein sequence ID" value="BAD60451.1"/>
    <property type="molecule type" value="Genomic_DNA"/>
</dbReference>
<dbReference type="HOGENOM" id="CLU_3064015_0_0_11"/>
<sequence length="53" mass="5845">MPTAGRTGTMAPEKMLACSSRAATFRGPCERTRRWYPVNESTWVLPCGVTVGR</sequence>
<name>Q5YMZ0_NOCFA</name>
<reference evidence="1 2" key="1">
    <citation type="journal article" date="2004" name="Proc. Natl. Acad. Sci. U.S.A.">
        <title>The complete genomic sequence of Nocardia farcinica IFM 10152.</title>
        <authorList>
            <person name="Ishikawa J."/>
            <person name="Yamashita A."/>
            <person name="Mikami Y."/>
            <person name="Hoshino Y."/>
            <person name="Kurita H."/>
            <person name="Hotta K."/>
            <person name="Shiba T."/>
            <person name="Hattori M."/>
        </authorList>
    </citation>
    <scope>NUCLEOTIDE SEQUENCE [LARGE SCALE GENOMIC DNA]</scope>
    <source>
        <strain evidence="1 2">IFM 10152</strain>
    </source>
</reference>
<proteinExistence type="predicted"/>
<keyword evidence="2" id="KW-1185">Reference proteome</keyword>
<dbReference type="AlphaFoldDB" id="Q5YMZ0"/>
<evidence type="ECO:0000313" key="1">
    <source>
        <dbReference type="EMBL" id="BAD60451.1"/>
    </source>
</evidence>
<protein>
    <submittedName>
        <fullName evidence="1">Uncharacterized protein</fullName>
    </submittedName>
</protein>